<dbReference type="InterPro" id="IPR017592">
    <property type="entry name" value="Pilus_assmbl_Flp-typ_CpaB"/>
</dbReference>
<dbReference type="OrthoDB" id="9788329at2"/>
<feature type="domain" description="SAF" evidence="2">
    <location>
        <begin position="45"/>
        <end position="107"/>
    </location>
</feature>
<dbReference type="Pfam" id="PF08666">
    <property type="entry name" value="SAF"/>
    <property type="match status" value="1"/>
</dbReference>
<dbReference type="HOGENOM" id="CLU_057068_4_1_7"/>
<reference evidence="3 4" key="1">
    <citation type="journal article" date="2010" name="Stand. Genomic Sci.">
        <title>Complete genome sequence of Desulfarculus baarsii type strain (2st14).</title>
        <authorList>
            <person name="Sun H."/>
            <person name="Spring S."/>
            <person name="Lapidus A."/>
            <person name="Davenport K."/>
            <person name="Del Rio T.G."/>
            <person name="Tice H."/>
            <person name="Nolan M."/>
            <person name="Copeland A."/>
            <person name="Cheng J.F."/>
            <person name="Lucas S."/>
            <person name="Tapia R."/>
            <person name="Goodwin L."/>
            <person name="Pitluck S."/>
            <person name="Ivanova N."/>
            <person name="Pagani I."/>
            <person name="Mavromatis K."/>
            <person name="Ovchinnikova G."/>
            <person name="Pati A."/>
            <person name="Chen A."/>
            <person name="Palaniappan K."/>
            <person name="Hauser L."/>
            <person name="Chang Y.J."/>
            <person name="Jeffries C.D."/>
            <person name="Detter J.C."/>
            <person name="Han C."/>
            <person name="Rohde M."/>
            <person name="Brambilla E."/>
            <person name="Goker M."/>
            <person name="Woyke T."/>
            <person name="Bristow J."/>
            <person name="Eisen J.A."/>
            <person name="Markowitz V."/>
            <person name="Hugenholtz P."/>
            <person name="Kyrpides N.C."/>
            <person name="Klenk H.P."/>
            <person name="Land M."/>
        </authorList>
    </citation>
    <scope>NUCLEOTIDE SEQUENCE [LARGE SCALE GENOMIC DNA]</scope>
    <source>
        <strain evidence="4">ATCC 33931 / DSM 2075 / LMG 7858 / VKM B-1802 / 2st14</strain>
    </source>
</reference>
<keyword evidence="4" id="KW-1185">Reference proteome</keyword>
<dbReference type="CDD" id="cd11614">
    <property type="entry name" value="SAF_CpaB_FlgA_like"/>
    <property type="match status" value="1"/>
</dbReference>
<gene>
    <name evidence="3" type="ordered locus">Deba_1990</name>
</gene>
<dbReference type="Proteomes" id="UP000009047">
    <property type="component" value="Chromosome"/>
</dbReference>
<dbReference type="InterPro" id="IPR031571">
    <property type="entry name" value="RcpC_dom"/>
</dbReference>
<dbReference type="RefSeq" id="WP_013258796.1">
    <property type="nucleotide sequence ID" value="NC_014365.1"/>
</dbReference>
<dbReference type="NCBIfam" id="TIGR03177">
    <property type="entry name" value="pilus_cpaB"/>
    <property type="match status" value="1"/>
</dbReference>
<evidence type="ECO:0000313" key="3">
    <source>
        <dbReference type="EMBL" id="ADK85355.1"/>
    </source>
</evidence>
<dbReference type="KEGG" id="dbr:Deba_1990"/>
<name>E1QL90_DESB2</name>
<protein>
    <submittedName>
        <fullName evidence="3">Flp pilus assembly protein CpaB</fullName>
    </submittedName>
</protein>
<evidence type="ECO:0000313" key="4">
    <source>
        <dbReference type="Proteomes" id="UP000009047"/>
    </source>
</evidence>
<accession>E1QL90</accession>
<evidence type="ECO:0000259" key="2">
    <source>
        <dbReference type="SMART" id="SM00858"/>
    </source>
</evidence>
<sequence length="279" mass="29014">MPPRKLMAPLLFAAAVLLAVAAAFGAKYYVAHKAQQEAERRVRTAPLVVAAVDLPAGLELSAGRLAVAQWPVEARPPGHFGAVKPLLGRVLQQPVVKGEPLLAGKLSPEGAAAGLAAAIKPGWRAVTISADEVVGVAGYLKVGDRVDVIATVKGLDQGKEAVARLALQDLEVLAVSHQAEQDGKKPPKLKGQVLTLLARPADAERLALAAGEGKILLALRNRQDRQPALTRGARLGAMVAPPPAPAAKAEKCAAPRPSPPAPTVELIKGVTRARQELKP</sequence>
<dbReference type="Pfam" id="PF16976">
    <property type="entry name" value="RcpC"/>
    <property type="match status" value="1"/>
</dbReference>
<organism evidence="3 4">
    <name type="scientific">Desulfarculus baarsii (strain ATCC 33931 / DSM 2075 / LMG 7858 / VKM B-1802 / 2st14)</name>
    <dbReference type="NCBI Taxonomy" id="644282"/>
    <lineage>
        <taxon>Bacteria</taxon>
        <taxon>Pseudomonadati</taxon>
        <taxon>Thermodesulfobacteriota</taxon>
        <taxon>Desulfarculia</taxon>
        <taxon>Desulfarculales</taxon>
        <taxon>Desulfarculaceae</taxon>
        <taxon>Desulfarculus</taxon>
    </lineage>
</organism>
<proteinExistence type="predicted"/>
<feature type="region of interest" description="Disordered" evidence="1">
    <location>
        <begin position="237"/>
        <end position="264"/>
    </location>
</feature>
<dbReference type="EMBL" id="CP002085">
    <property type="protein sequence ID" value="ADK85355.1"/>
    <property type="molecule type" value="Genomic_DNA"/>
</dbReference>
<dbReference type="STRING" id="644282.Deba_1990"/>
<dbReference type="eggNOG" id="COG3745">
    <property type="taxonomic scope" value="Bacteria"/>
</dbReference>
<dbReference type="InterPro" id="IPR013974">
    <property type="entry name" value="SAF"/>
</dbReference>
<evidence type="ECO:0000256" key="1">
    <source>
        <dbReference type="SAM" id="MobiDB-lite"/>
    </source>
</evidence>
<dbReference type="AlphaFoldDB" id="E1QL90"/>
<dbReference type="SMART" id="SM00858">
    <property type="entry name" value="SAF"/>
    <property type="match status" value="1"/>
</dbReference>